<dbReference type="Pfam" id="PF02776">
    <property type="entry name" value="TPP_enzyme_N"/>
    <property type="match status" value="1"/>
</dbReference>
<sequence>MTTPRRDPAAVWRLVASALGEAGCGLVTGVPTDEPGLLDAARVVPGLTAVPVRDQRAGACMAAGHALVSGRPAVLAVSSGPPLPNALTGLLEAAALCAPLVVVTTRIPRAGLDRGGFQQVDQRAVTAAVAKSHIVAEDMEQLAWALRHSVHQAVNGVPGVAVVEVTDELLGDAPPGTPFRGGPVRRLRSVPAEDELDRALRVLAEARSPVIVAGGGGKAAGAGPAVRRLAETWGAAVFATAAGRGLIDEEHPAYCGLAGLYATAPAHSLLEAADVVLALGTRLEETVRMGWESLATARLVHVDVDAASLDRGVWPEVALVGDAALTAGLLAAGLDGSGARTRTREWSDRIAAVRAAQHEDAGPGSMARVALRAVRAQFGRDIVLVQENGLHDMWSYHYPLLSLSERSRVVTPGEQTMMGFGVAAAVGAAIAEPSSPTVVVCGDGALTLSLNALPTIAEQGCGITFLVFENGGFGWPRFLRGQEGVDDGLTRFAATAAPPYDDVVRSLGGWTARPRDAQEVEAAVKEAAGRTAGRGLALIAVPVQDRDVPPGVRRVFGEPAGVNR</sequence>
<evidence type="ECO:0000256" key="2">
    <source>
        <dbReference type="ARBA" id="ARBA00007812"/>
    </source>
</evidence>
<evidence type="ECO:0000259" key="5">
    <source>
        <dbReference type="Pfam" id="PF00205"/>
    </source>
</evidence>
<protein>
    <submittedName>
        <fullName evidence="8">Biosynthetic-type acetolactate synthase large subunit</fullName>
    </submittedName>
</protein>
<evidence type="ECO:0000256" key="1">
    <source>
        <dbReference type="ARBA" id="ARBA00001964"/>
    </source>
</evidence>
<evidence type="ECO:0000313" key="9">
    <source>
        <dbReference type="Proteomes" id="UP001500831"/>
    </source>
</evidence>
<dbReference type="PROSITE" id="PS00187">
    <property type="entry name" value="TPP_ENZYMES"/>
    <property type="match status" value="1"/>
</dbReference>
<evidence type="ECO:0000256" key="4">
    <source>
        <dbReference type="RuleBase" id="RU362132"/>
    </source>
</evidence>
<dbReference type="CDD" id="cd00568">
    <property type="entry name" value="TPP_enzymes"/>
    <property type="match status" value="1"/>
</dbReference>
<gene>
    <name evidence="8" type="primary">ilvB_1</name>
    <name evidence="8" type="ORF">GCM10010517_05430</name>
</gene>
<feature type="domain" description="Thiamine pyrophosphate enzyme N-terminal TPP-binding" evidence="7">
    <location>
        <begin position="13"/>
        <end position="124"/>
    </location>
</feature>
<evidence type="ECO:0000259" key="6">
    <source>
        <dbReference type="Pfam" id="PF02775"/>
    </source>
</evidence>
<dbReference type="InterPro" id="IPR012000">
    <property type="entry name" value="Thiamin_PyroP_enz_cen_dom"/>
</dbReference>
<dbReference type="InterPro" id="IPR029035">
    <property type="entry name" value="DHS-like_NAD/FAD-binding_dom"/>
</dbReference>
<name>A0ABN3VQE6_9ACTN</name>
<evidence type="ECO:0000256" key="3">
    <source>
        <dbReference type="ARBA" id="ARBA00023052"/>
    </source>
</evidence>
<comment type="similarity">
    <text evidence="2 4">Belongs to the TPP enzyme family.</text>
</comment>
<dbReference type="Pfam" id="PF02775">
    <property type="entry name" value="TPP_enzyme_C"/>
    <property type="match status" value="1"/>
</dbReference>
<dbReference type="InterPro" id="IPR000399">
    <property type="entry name" value="TPP-bd_CS"/>
</dbReference>
<dbReference type="SUPFAM" id="SSF52518">
    <property type="entry name" value="Thiamin diphosphate-binding fold (THDP-binding)"/>
    <property type="match status" value="2"/>
</dbReference>
<organism evidence="8 9">
    <name type="scientific">Streptosporangium fragile</name>
    <dbReference type="NCBI Taxonomy" id="46186"/>
    <lineage>
        <taxon>Bacteria</taxon>
        <taxon>Bacillati</taxon>
        <taxon>Actinomycetota</taxon>
        <taxon>Actinomycetes</taxon>
        <taxon>Streptosporangiales</taxon>
        <taxon>Streptosporangiaceae</taxon>
        <taxon>Streptosporangium</taxon>
    </lineage>
</organism>
<feature type="domain" description="Thiamine pyrophosphate enzyme central" evidence="5">
    <location>
        <begin position="196"/>
        <end position="326"/>
    </location>
</feature>
<dbReference type="InterPro" id="IPR029061">
    <property type="entry name" value="THDP-binding"/>
</dbReference>
<dbReference type="PANTHER" id="PTHR18968:SF13">
    <property type="entry name" value="ACETOLACTATE SYNTHASE CATALYTIC SUBUNIT, MITOCHONDRIAL"/>
    <property type="match status" value="1"/>
</dbReference>
<comment type="cofactor">
    <cofactor evidence="1">
        <name>thiamine diphosphate</name>
        <dbReference type="ChEBI" id="CHEBI:58937"/>
    </cofactor>
</comment>
<dbReference type="Gene3D" id="3.40.50.970">
    <property type="match status" value="2"/>
</dbReference>
<reference evidence="8 9" key="1">
    <citation type="journal article" date="2019" name="Int. J. Syst. Evol. Microbiol.">
        <title>The Global Catalogue of Microorganisms (GCM) 10K type strain sequencing project: providing services to taxonomists for standard genome sequencing and annotation.</title>
        <authorList>
            <consortium name="The Broad Institute Genomics Platform"/>
            <consortium name="The Broad Institute Genome Sequencing Center for Infectious Disease"/>
            <person name="Wu L."/>
            <person name="Ma J."/>
        </authorList>
    </citation>
    <scope>NUCLEOTIDE SEQUENCE [LARGE SCALE GENOMIC DNA]</scope>
    <source>
        <strain evidence="8 9">JCM 6242</strain>
    </source>
</reference>
<keyword evidence="9" id="KW-1185">Reference proteome</keyword>
<comment type="caution">
    <text evidence="8">The sequence shown here is derived from an EMBL/GenBank/DDBJ whole genome shotgun (WGS) entry which is preliminary data.</text>
</comment>
<evidence type="ECO:0000313" key="8">
    <source>
        <dbReference type="EMBL" id="GAA2848222.1"/>
    </source>
</evidence>
<accession>A0ABN3VQE6</accession>
<keyword evidence="3 4" id="KW-0786">Thiamine pyrophosphate</keyword>
<evidence type="ECO:0000259" key="7">
    <source>
        <dbReference type="Pfam" id="PF02776"/>
    </source>
</evidence>
<dbReference type="InterPro" id="IPR012001">
    <property type="entry name" value="Thiamin_PyroP_enz_TPP-bd_dom"/>
</dbReference>
<dbReference type="InterPro" id="IPR011766">
    <property type="entry name" value="TPP_enzyme_TPP-bd"/>
</dbReference>
<dbReference type="InterPro" id="IPR045229">
    <property type="entry name" value="TPP_enz"/>
</dbReference>
<dbReference type="CDD" id="cd07035">
    <property type="entry name" value="TPP_PYR_POX_like"/>
    <property type="match status" value="1"/>
</dbReference>
<dbReference type="RefSeq" id="WP_344967411.1">
    <property type="nucleotide sequence ID" value="NZ_BAAAVI010000002.1"/>
</dbReference>
<dbReference type="Proteomes" id="UP001500831">
    <property type="component" value="Unassembled WGS sequence"/>
</dbReference>
<proteinExistence type="inferred from homology"/>
<dbReference type="SUPFAM" id="SSF52467">
    <property type="entry name" value="DHS-like NAD/FAD-binding domain"/>
    <property type="match status" value="1"/>
</dbReference>
<dbReference type="Pfam" id="PF00205">
    <property type="entry name" value="TPP_enzyme_M"/>
    <property type="match status" value="1"/>
</dbReference>
<dbReference type="EMBL" id="BAAAVI010000002">
    <property type="protein sequence ID" value="GAA2848222.1"/>
    <property type="molecule type" value="Genomic_DNA"/>
</dbReference>
<dbReference type="PANTHER" id="PTHR18968">
    <property type="entry name" value="THIAMINE PYROPHOSPHATE ENZYMES"/>
    <property type="match status" value="1"/>
</dbReference>
<feature type="domain" description="Thiamine pyrophosphate enzyme TPP-binding" evidence="6">
    <location>
        <begin position="389"/>
        <end position="541"/>
    </location>
</feature>
<dbReference type="Gene3D" id="3.40.50.1220">
    <property type="entry name" value="TPP-binding domain"/>
    <property type="match status" value="1"/>
</dbReference>